<evidence type="ECO:0000259" key="2">
    <source>
        <dbReference type="Pfam" id="PF17389"/>
    </source>
</evidence>
<dbReference type="InterPro" id="IPR012341">
    <property type="entry name" value="6hp_glycosidase-like_sf"/>
</dbReference>
<evidence type="ECO:0000313" key="3">
    <source>
        <dbReference type="EMBL" id="BCT96420.1"/>
    </source>
</evidence>
<dbReference type="SUPFAM" id="SSF48208">
    <property type="entry name" value="Six-hairpin glycosidases"/>
    <property type="match status" value="1"/>
</dbReference>
<feature type="chain" id="PRO_5046216682" description="Alpha-L-rhamnosidase six-hairpin glycosidase domain-containing protein" evidence="1">
    <location>
        <begin position="23"/>
        <end position="742"/>
    </location>
</feature>
<dbReference type="InterPro" id="IPR035396">
    <property type="entry name" value="Bac_rhamnosid6H"/>
</dbReference>
<evidence type="ECO:0000256" key="1">
    <source>
        <dbReference type="SAM" id="SignalP"/>
    </source>
</evidence>
<feature type="domain" description="Alpha-L-rhamnosidase six-hairpin glycosidase" evidence="2">
    <location>
        <begin position="195"/>
        <end position="337"/>
    </location>
</feature>
<gene>
    <name evidence="3" type="ORF">LYSHEL_22910</name>
</gene>
<name>A0ABM7QFN2_9GAMM</name>
<evidence type="ECO:0000313" key="4">
    <source>
        <dbReference type="Proteomes" id="UP000680514"/>
    </source>
</evidence>
<dbReference type="InterPro" id="IPR008928">
    <property type="entry name" value="6-hairpin_glycosidase_sf"/>
</dbReference>
<dbReference type="EMBL" id="AP024546">
    <property type="protein sequence ID" value="BCT96420.1"/>
    <property type="molecule type" value="Genomic_DNA"/>
</dbReference>
<dbReference type="Pfam" id="PF17389">
    <property type="entry name" value="Bac_rhamnosid6H"/>
    <property type="match status" value="1"/>
</dbReference>
<sequence>MAGTLLACGALAGALLATAVLADTVAASDASAPVEWQDSVAWQGQQASVKVRKDGGFVLAFPGGRREIAPQPMRTATASPLFDGLFAMAQAELAQDKVDAITDWSFNDQKPYPCVCFETGEKWHYVWTRDLSYAADLALARLDPERTKTSLRFKLSEMRNPKVSQGLVVAQDTGSGGSWPISTDRVVWFLAARHLLGDPQFKDETWRALKNTLAQDDLYAWDPEMQLYRGETSFLDWREQNYPAWTAKDTTWIAQSFALSTNVLHYEALRLAATMAPADEQASYADRAKRLRKAINARFWREDRGLYMSYLGPWFHDAAVESYDLLGTSLAVTSGVAPPDRARRAIERYPVSAAGSPVIWPQQPETAIYHNRAIWPFVSAYALRAARTTGNTERIAFEVQSIMRGAALAGSNMENYELTTQAVHFEDGKLSGPVVNSPRQLWSVAAYLDMVQRGVFGLEDDGSVKPMIPAQLVPMLFGERSEIVLQTADRRIVLRKPDGVAGGVLVAGARHDAGRDTIVALAWQAGSGVRLSRNGAAMAPSTPAAPVIERDGNAWKTELGAGVRLYSDGWIIDDGEGPAHRFRMAQPPSIRHCYTVTNVGPDAVESLPSPTTCIGPSQRVAGAFPRAWTPPRAGRYIATFRYRNANGPINTGITAAVKRLVLQCGDAPAQTGPIVMPHREGEGDSTSWTYTAKAGVPCRFTLHDGTNMSDLAHFVHYTGGKGGAGGPLNDAEVGDLILDPTH</sequence>
<proteinExistence type="predicted"/>
<keyword evidence="4" id="KW-1185">Reference proteome</keyword>
<dbReference type="Proteomes" id="UP000680514">
    <property type="component" value="Chromosome"/>
</dbReference>
<keyword evidence="1" id="KW-0732">Signal</keyword>
<organism evidence="3 4">
    <name type="scientific">Lysobacter helvus</name>
    <dbReference type="NCBI Taxonomy" id="2675059"/>
    <lineage>
        <taxon>Bacteria</taxon>
        <taxon>Pseudomonadati</taxon>
        <taxon>Pseudomonadota</taxon>
        <taxon>Gammaproteobacteria</taxon>
        <taxon>Lysobacterales</taxon>
        <taxon>Lysobacteraceae</taxon>
        <taxon>Lysobacter</taxon>
    </lineage>
</organism>
<feature type="signal peptide" evidence="1">
    <location>
        <begin position="1"/>
        <end position="22"/>
    </location>
</feature>
<accession>A0ABM7QFN2</accession>
<protein>
    <recommendedName>
        <fullName evidence="2">Alpha-L-rhamnosidase six-hairpin glycosidase domain-containing protein</fullName>
    </recommendedName>
</protein>
<reference evidence="3 4" key="1">
    <citation type="submission" date="2021-03" db="EMBL/GenBank/DDBJ databases">
        <title>Complete Genome Sequences of Two Lysobacter Strains Isolated from Sea Water (Lysobacter caseinilyticus) and Soil (Lysobacter helvus) in South Korea.</title>
        <authorList>
            <person name="Watanabe Y."/>
            <person name="Arakawa K."/>
        </authorList>
    </citation>
    <scope>NUCLEOTIDE SEQUENCE [LARGE SCALE GENOMIC DNA]</scope>
    <source>
        <strain evidence="3 4">D10</strain>
    </source>
</reference>
<dbReference type="Gene3D" id="1.50.10.10">
    <property type="match status" value="1"/>
</dbReference>